<dbReference type="InParanoid" id="A0A0G4GYW8"/>
<gene>
    <name evidence="2" type="ORF">Vbra_4624</name>
</gene>
<organism evidence="2 3">
    <name type="scientific">Vitrella brassicaformis (strain CCMP3155)</name>
    <dbReference type="NCBI Taxonomy" id="1169540"/>
    <lineage>
        <taxon>Eukaryota</taxon>
        <taxon>Sar</taxon>
        <taxon>Alveolata</taxon>
        <taxon>Colpodellida</taxon>
        <taxon>Vitrellaceae</taxon>
        <taxon>Vitrella</taxon>
    </lineage>
</organism>
<dbReference type="Pfam" id="PF14687">
    <property type="entry name" value="DUF4460"/>
    <property type="match status" value="1"/>
</dbReference>
<dbReference type="OMA" id="PNLIFFH"/>
<evidence type="ECO:0000313" key="3">
    <source>
        <dbReference type="Proteomes" id="UP000041254"/>
    </source>
</evidence>
<protein>
    <recommendedName>
        <fullName evidence="1">DUF4460 domain-containing protein</fullName>
    </recommendedName>
</protein>
<dbReference type="PhylomeDB" id="A0A0G4GYW8"/>
<dbReference type="OrthoDB" id="423408at2759"/>
<keyword evidence="3" id="KW-1185">Reference proteome</keyword>
<name>A0A0G4GYW8_VITBC</name>
<dbReference type="AlphaFoldDB" id="A0A0G4GYW8"/>
<dbReference type="VEuPathDB" id="CryptoDB:Vbra_4624"/>
<reference evidence="2 3" key="1">
    <citation type="submission" date="2014-11" db="EMBL/GenBank/DDBJ databases">
        <authorList>
            <person name="Zhu J."/>
            <person name="Qi W."/>
            <person name="Song R."/>
        </authorList>
    </citation>
    <scope>NUCLEOTIDE SEQUENCE [LARGE SCALE GENOMIC DNA]</scope>
</reference>
<dbReference type="PANTHER" id="PTHR31596">
    <property type="entry name" value="T-CELL ACTIVATION INHIBITOR, MITOCHONDRIAL"/>
    <property type="match status" value="1"/>
</dbReference>
<proteinExistence type="predicted"/>
<accession>A0A0G4GYW8</accession>
<dbReference type="Proteomes" id="UP000041254">
    <property type="component" value="Unassembled WGS sequence"/>
</dbReference>
<feature type="domain" description="DUF4460" evidence="1">
    <location>
        <begin position="2"/>
        <end position="50"/>
    </location>
</feature>
<dbReference type="InterPro" id="IPR027986">
    <property type="entry name" value="TCAIM"/>
</dbReference>
<dbReference type="InterPro" id="IPR028031">
    <property type="entry name" value="DUF4460"/>
</dbReference>
<dbReference type="EMBL" id="CDMY01000883">
    <property type="protein sequence ID" value="CEM36233.1"/>
    <property type="molecule type" value="Genomic_DNA"/>
</dbReference>
<sequence length="363" mass="42191">MMHFFFKQIHPDLTPHFPFEAKSINQKSLAELNAYIDHLDRRPSRPPSLSPLQHVEPPVVTRTLSFFKAYRTRRGRLLPGRVQQFRMVLPTIPPGASVIDRDHIAAVLIRDLEVALSEGGGPFVSEPQPSPLFTPKNFQRDELTRLWERQTEDAMKKQAVYQVDEKYQRRMLWQRWFFHKYQNQLLRKAISTKNTRRRKKKLAAVNEQAMTKVRAKFGDDPETPPEDVQAHLDRVRIIESGYHPDLVFVQPGLSPEHRKEGIRRVCGLNLTKESDVWLLENMWKAMREDRVAVPLIIGPKDSYATSETHGFITIPYDFDVWALADFLEEHLEDARDARAQEVGGLRIRYHDEHETDSSSGVVE</sequence>
<evidence type="ECO:0000259" key="1">
    <source>
        <dbReference type="Pfam" id="PF14687"/>
    </source>
</evidence>
<evidence type="ECO:0000313" key="2">
    <source>
        <dbReference type="EMBL" id="CEM36233.1"/>
    </source>
</evidence>